<dbReference type="InterPro" id="IPR000089">
    <property type="entry name" value="Biotin_lipoyl"/>
</dbReference>
<dbReference type="SUPFAM" id="SSF51230">
    <property type="entry name" value="Single hybrid motif"/>
    <property type="match status" value="1"/>
</dbReference>
<dbReference type="InterPro" id="IPR050743">
    <property type="entry name" value="2-oxoacid_DH_E2_comp"/>
</dbReference>
<evidence type="ECO:0000313" key="9">
    <source>
        <dbReference type="EMBL" id="RUQ31102.1"/>
    </source>
</evidence>
<dbReference type="GO" id="GO:0005737">
    <property type="term" value="C:cytoplasm"/>
    <property type="evidence" value="ECO:0007669"/>
    <property type="project" value="TreeGrafter"/>
</dbReference>
<dbReference type="Gene3D" id="4.10.320.10">
    <property type="entry name" value="E3-binding domain"/>
    <property type="match status" value="1"/>
</dbReference>
<comment type="similarity">
    <text evidence="2 6">Belongs to the 2-oxoacid dehydrogenase family.</text>
</comment>
<dbReference type="GO" id="GO:0031405">
    <property type="term" value="F:lipoic acid binding"/>
    <property type="evidence" value="ECO:0007669"/>
    <property type="project" value="TreeGrafter"/>
</dbReference>
<reference evidence="9 10" key="1">
    <citation type="submission" date="2018-12" db="EMBL/GenBank/DDBJ databases">
        <title>Bacillus chawlae sp. nov., Bacillus glennii sp. nov., and Bacillus saganii sp. nov. Isolated from the Vehicle Assembly Building at Kennedy Space Center where the Viking Spacecraft were Assembled.</title>
        <authorList>
            <person name="Seuylemezian A."/>
            <person name="Vaishampayan P."/>
        </authorList>
    </citation>
    <scope>NUCLEOTIDE SEQUENCE [LARGE SCALE GENOMIC DNA]</scope>
    <source>
        <strain evidence="9 10">L5</strain>
    </source>
</reference>
<sequence>MSYMFILPDIGEGLHEAEIVTWFVKTGDFVKENQNIVEVQTDKAVVELPSPYTGIVESLGAEEGEIVKVGEPLIRFQIENGSNSKASCGQEKEDLHFENSVSSIHTSAKVSNRVIAAPGVRKLARTLGVDLINVTPSAKGGRVTAGDVTAFKERLDQTNEAVSTIEKPVDKRLPIEFPETEKRVRIKGIRKKIFENMKRSQLAAAQCTGMEEINVTRLVEARKRILPYAEKKGIKMTYLPFIIKAVAKTLTQIPVFNSSVDEENMEIIYHPSIHIGIATATQAGLIVPVLKNADQKSIFEMAMELERLTNKAHSKQLTAEELTGSTFTISNTGSKGGFFATPIINYPEAAILGVHSIKKKPVVEDDQIIIGEMMGMSLTFDHRIIDGEPAGIFISTFAEYLQVPELLM</sequence>
<dbReference type="AlphaFoldDB" id="A0A433HS58"/>
<comment type="cofactor">
    <cofactor evidence="1 6">
        <name>(R)-lipoate</name>
        <dbReference type="ChEBI" id="CHEBI:83088"/>
    </cofactor>
</comment>
<dbReference type="InterPro" id="IPR003016">
    <property type="entry name" value="2-oxoA_DH_lipoyl-BS"/>
</dbReference>
<dbReference type="CDD" id="cd06849">
    <property type="entry name" value="lipoyl_domain"/>
    <property type="match status" value="1"/>
</dbReference>
<dbReference type="Pfam" id="PF02817">
    <property type="entry name" value="E3_binding"/>
    <property type="match status" value="1"/>
</dbReference>
<dbReference type="GO" id="GO:0016407">
    <property type="term" value="F:acetyltransferase activity"/>
    <property type="evidence" value="ECO:0007669"/>
    <property type="project" value="TreeGrafter"/>
</dbReference>
<dbReference type="Gene3D" id="2.40.50.100">
    <property type="match status" value="1"/>
</dbReference>
<feature type="domain" description="Peripheral subunit-binding (PSBD)" evidence="8">
    <location>
        <begin position="115"/>
        <end position="152"/>
    </location>
</feature>
<dbReference type="FunFam" id="3.30.559.10:FF:000007">
    <property type="entry name" value="Dihydrolipoamide acetyltransferase component of pyruvate dehydrogenase complex"/>
    <property type="match status" value="1"/>
</dbReference>
<evidence type="ECO:0000259" key="8">
    <source>
        <dbReference type="PROSITE" id="PS51826"/>
    </source>
</evidence>
<evidence type="ECO:0000259" key="7">
    <source>
        <dbReference type="PROSITE" id="PS50968"/>
    </source>
</evidence>
<keyword evidence="5 6" id="KW-0012">Acyltransferase</keyword>
<name>A0A433HS58_9BACI</name>
<dbReference type="PROSITE" id="PS51826">
    <property type="entry name" value="PSBD"/>
    <property type="match status" value="1"/>
</dbReference>
<dbReference type="InterPro" id="IPR023213">
    <property type="entry name" value="CAT-like_dom_sf"/>
</dbReference>
<evidence type="ECO:0000256" key="1">
    <source>
        <dbReference type="ARBA" id="ARBA00001938"/>
    </source>
</evidence>
<dbReference type="Proteomes" id="UP000267430">
    <property type="component" value="Unassembled WGS sequence"/>
</dbReference>
<dbReference type="InterPro" id="IPR011053">
    <property type="entry name" value="Single_hybrid_motif"/>
</dbReference>
<dbReference type="PANTHER" id="PTHR43178:SF5">
    <property type="entry name" value="LIPOAMIDE ACYLTRANSFERASE COMPONENT OF BRANCHED-CHAIN ALPHA-KETO ACID DEHYDROGENASE COMPLEX, MITOCHONDRIAL"/>
    <property type="match status" value="1"/>
</dbReference>
<keyword evidence="3 6" id="KW-0808">Transferase</keyword>
<dbReference type="Pfam" id="PF00198">
    <property type="entry name" value="2-oxoacid_dh"/>
    <property type="match status" value="1"/>
</dbReference>
<dbReference type="Pfam" id="PF00364">
    <property type="entry name" value="Biotin_lipoyl"/>
    <property type="match status" value="1"/>
</dbReference>
<keyword evidence="10" id="KW-1185">Reference proteome</keyword>
<feature type="domain" description="Lipoyl-binding" evidence="7">
    <location>
        <begin position="2"/>
        <end position="77"/>
    </location>
</feature>
<evidence type="ECO:0000313" key="10">
    <source>
        <dbReference type="Proteomes" id="UP000267430"/>
    </source>
</evidence>
<dbReference type="PANTHER" id="PTHR43178">
    <property type="entry name" value="DIHYDROLIPOAMIDE ACETYLTRANSFERASE COMPONENT OF PYRUVATE DEHYDROGENASE COMPLEX"/>
    <property type="match status" value="1"/>
</dbReference>
<dbReference type="OrthoDB" id="9805770at2"/>
<accession>A0A433HS58</accession>
<evidence type="ECO:0000256" key="4">
    <source>
        <dbReference type="ARBA" id="ARBA00022823"/>
    </source>
</evidence>
<protein>
    <recommendedName>
        <fullName evidence="6">Dihydrolipoamide acetyltransferase component of pyruvate dehydrogenase complex</fullName>
        <ecNumber evidence="6">2.3.1.-</ecNumber>
    </recommendedName>
</protein>
<dbReference type="InterPro" id="IPR001078">
    <property type="entry name" value="2-oxoacid_DH_actylTfrase"/>
</dbReference>
<dbReference type="EMBL" id="RYZZ01000006">
    <property type="protein sequence ID" value="RUQ31102.1"/>
    <property type="molecule type" value="Genomic_DNA"/>
</dbReference>
<dbReference type="InterPro" id="IPR004167">
    <property type="entry name" value="PSBD"/>
</dbReference>
<organism evidence="9 10">
    <name type="scientific">Peribacillus cavernae</name>
    <dbReference type="NCBI Taxonomy" id="1674310"/>
    <lineage>
        <taxon>Bacteria</taxon>
        <taxon>Bacillati</taxon>
        <taxon>Bacillota</taxon>
        <taxon>Bacilli</taxon>
        <taxon>Bacillales</taxon>
        <taxon>Bacillaceae</taxon>
        <taxon>Peribacillus</taxon>
    </lineage>
</organism>
<dbReference type="RefSeq" id="WP_126863887.1">
    <property type="nucleotide sequence ID" value="NZ_JAUSTX010000020.1"/>
</dbReference>
<evidence type="ECO:0000256" key="5">
    <source>
        <dbReference type="ARBA" id="ARBA00023315"/>
    </source>
</evidence>
<dbReference type="SUPFAM" id="SSF52777">
    <property type="entry name" value="CoA-dependent acyltransferases"/>
    <property type="match status" value="1"/>
</dbReference>
<evidence type="ECO:0000256" key="3">
    <source>
        <dbReference type="ARBA" id="ARBA00022679"/>
    </source>
</evidence>
<dbReference type="EC" id="2.3.1.-" evidence="6"/>
<dbReference type="SUPFAM" id="SSF47005">
    <property type="entry name" value="Peripheral subunit-binding domain of 2-oxo acid dehydrogenase complex"/>
    <property type="match status" value="1"/>
</dbReference>
<dbReference type="PROSITE" id="PS50968">
    <property type="entry name" value="BIOTINYL_LIPOYL"/>
    <property type="match status" value="1"/>
</dbReference>
<evidence type="ECO:0000256" key="2">
    <source>
        <dbReference type="ARBA" id="ARBA00007317"/>
    </source>
</evidence>
<dbReference type="PROSITE" id="PS00189">
    <property type="entry name" value="LIPOYL"/>
    <property type="match status" value="1"/>
</dbReference>
<evidence type="ECO:0000256" key="6">
    <source>
        <dbReference type="RuleBase" id="RU003423"/>
    </source>
</evidence>
<keyword evidence="4 6" id="KW-0450">Lipoyl</keyword>
<proteinExistence type="inferred from homology"/>
<gene>
    <name evidence="9" type="ORF">ELQ35_05860</name>
</gene>
<comment type="caution">
    <text evidence="9">The sequence shown here is derived from an EMBL/GenBank/DDBJ whole genome shotgun (WGS) entry which is preliminary data.</text>
</comment>
<dbReference type="InterPro" id="IPR036625">
    <property type="entry name" value="E3-bd_dom_sf"/>
</dbReference>
<dbReference type="Gene3D" id="3.30.559.10">
    <property type="entry name" value="Chloramphenicol acetyltransferase-like domain"/>
    <property type="match status" value="1"/>
</dbReference>